<evidence type="ECO:0000313" key="1">
    <source>
        <dbReference type="EMBL" id="MBD2255587.1"/>
    </source>
</evidence>
<keyword evidence="2" id="KW-1185">Reference proteome</keyword>
<evidence type="ECO:0000313" key="2">
    <source>
        <dbReference type="Proteomes" id="UP000621307"/>
    </source>
</evidence>
<sequence length="70" mass="8133">MRLPVLSIPVKRPDIIYPHRSVDVIHGEVEDLVKIRMKLLHGANYNDPPAFQQRSYQQFKTSGYCGCRHI</sequence>
<comment type="caution">
    <text evidence="1">The sequence shown here is derived from an EMBL/GenBank/DDBJ whole genome shotgun (WGS) entry which is preliminary data.</text>
</comment>
<dbReference type="NCBIfam" id="TIGR04220">
    <property type="entry name" value="patB_acyB_mcaB"/>
    <property type="match status" value="1"/>
</dbReference>
<reference evidence="1 2" key="1">
    <citation type="journal article" date="2020" name="ISME J.">
        <title>Comparative genomics reveals insights into cyanobacterial evolution and habitat adaptation.</title>
        <authorList>
            <person name="Chen M.Y."/>
            <person name="Teng W.K."/>
            <person name="Zhao L."/>
            <person name="Hu C.X."/>
            <person name="Zhou Y.K."/>
            <person name="Han B.P."/>
            <person name="Song L.R."/>
            <person name="Shu W.S."/>
        </authorList>
    </citation>
    <scope>NUCLEOTIDE SEQUENCE [LARGE SCALE GENOMIC DNA]</scope>
    <source>
        <strain evidence="1 2">FACHB-3921</strain>
    </source>
</reference>
<dbReference type="EMBL" id="JACJQL010000107">
    <property type="protein sequence ID" value="MBD2255587.1"/>
    <property type="molecule type" value="Genomic_DNA"/>
</dbReference>
<name>A0ABR8BNA1_9NOSO</name>
<protein>
    <submittedName>
        <fullName evidence="1">Cyanobactin biosynthesis system PatB/AcyB/McaB family protein</fullName>
    </submittedName>
</protein>
<proteinExistence type="predicted"/>
<dbReference type="Proteomes" id="UP000621307">
    <property type="component" value="Unassembled WGS sequence"/>
</dbReference>
<dbReference type="InterPro" id="IPR026473">
    <property type="entry name" value="PatB_AcyB_McaB"/>
</dbReference>
<gene>
    <name evidence="1" type="ORF">H6G14_30780</name>
</gene>
<organism evidence="1 2">
    <name type="scientific">Nostoc parmelioides FACHB-3921</name>
    <dbReference type="NCBI Taxonomy" id="2692909"/>
    <lineage>
        <taxon>Bacteria</taxon>
        <taxon>Bacillati</taxon>
        <taxon>Cyanobacteriota</taxon>
        <taxon>Cyanophyceae</taxon>
        <taxon>Nostocales</taxon>
        <taxon>Nostocaceae</taxon>
        <taxon>Nostoc</taxon>
    </lineage>
</organism>
<accession>A0ABR8BNA1</accession>